<proteinExistence type="predicted"/>
<comment type="caution">
    <text evidence="1">The sequence shown here is derived from an EMBL/GenBank/DDBJ whole genome shotgun (WGS) entry which is preliminary data.</text>
</comment>
<name>N2B682_9FIRM</name>
<dbReference type="STRING" id="1235802.C823_01191"/>
<sequence>MLYMKLMNILDEKEELYGKIRYCDVLGKYEDEGTVQKIIVDEIQENDICLLLIHQYYGYSYKDDGRYYFKSAINAHRKILQNRKYNRISI</sequence>
<organism evidence="1 2">
    <name type="scientific">Eubacterium plexicaudatum ASF492</name>
    <dbReference type="NCBI Taxonomy" id="1235802"/>
    <lineage>
        <taxon>Bacteria</taxon>
        <taxon>Bacillati</taxon>
        <taxon>Bacillota</taxon>
        <taxon>Clostridia</taxon>
        <taxon>Eubacteriales</taxon>
        <taxon>Eubacteriaceae</taxon>
        <taxon>Eubacterium</taxon>
    </lineage>
</organism>
<evidence type="ECO:0000313" key="2">
    <source>
        <dbReference type="Proteomes" id="UP000012589"/>
    </source>
</evidence>
<dbReference type="AlphaFoldDB" id="N2B682"/>
<dbReference type="HOGENOM" id="CLU_2436390_0_0_9"/>
<dbReference type="EMBL" id="AQFT01000038">
    <property type="protein sequence ID" value="EMZ33910.1"/>
    <property type="molecule type" value="Genomic_DNA"/>
</dbReference>
<keyword evidence="2" id="KW-1185">Reference proteome</keyword>
<accession>N2B682</accession>
<dbReference type="PATRIC" id="fig|1235802.3.peg.1276"/>
<protein>
    <submittedName>
        <fullName evidence="1">Uncharacterized protein</fullName>
    </submittedName>
</protein>
<dbReference type="Proteomes" id="UP000012589">
    <property type="component" value="Unassembled WGS sequence"/>
</dbReference>
<gene>
    <name evidence="1" type="ORF">C823_01191</name>
</gene>
<reference evidence="1 2" key="1">
    <citation type="journal article" date="2014" name="Genome Announc.">
        <title>Draft genome sequences of the altered schaedler flora, a defined bacterial community from gnotobiotic mice.</title>
        <authorList>
            <person name="Wannemuehler M.J."/>
            <person name="Overstreet A.M."/>
            <person name="Ward D.V."/>
            <person name="Phillips G.J."/>
        </authorList>
    </citation>
    <scope>NUCLEOTIDE SEQUENCE [LARGE SCALE GENOMIC DNA]</scope>
    <source>
        <strain evidence="1 2">ASF492</strain>
    </source>
</reference>
<evidence type="ECO:0000313" key="1">
    <source>
        <dbReference type="EMBL" id="EMZ33910.1"/>
    </source>
</evidence>